<gene>
    <name evidence="2" type="ORF">GMARGA_LOCUS4049</name>
</gene>
<keyword evidence="3" id="KW-1185">Reference proteome</keyword>
<dbReference type="EMBL" id="CAJVQB010001549">
    <property type="protein sequence ID" value="CAG8540338.1"/>
    <property type="molecule type" value="Genomic_DNA"/>
</dbReference>
<sequence length="377" mass="43942">MKDEAGLMQKEGGYHEWSDIRYYGKTKDKKVKRRMFECYQKPVKQGNTYEIDDLYDASRYYQKWQHIRNHQDTILEPEELFVNLIKDFPEEILAEVEDKDSIFESYQTDEMDGFEDLEKDKSPGVSFKNNREILSSDSPPELPLEAWKEEVVDLDDKGVHDSVQDSAVMDCTSRMKLNKVNIENDNSDNKKKKKTVLIETEEIVDGKTQKENNCRALTEDKEESIEGWHNSKRSLNEDTLDRACEAWSTGKAHKILEWFLKFAESSAGRIGTKNVKKKEVKRVKIETNLESVGEFENNHIQLEDQFQGTMEEIRKSLIYLYLIERKAIQNIEDNENSKIVMSRIGDESMNAADMDNEIVDHLFDPGGKCLLKHSFRP</sequence>
<protein>
    <submittedName>
        <fullName evidence="2">23355_t:CDS:1</fullName>
    </submittedName>
</protein>
<evidence type="ECO:0000313" key="2">
    <source>
        <dbReference type="EMBL" id="CAG8540338.1"/>
    </source>
</evidence>
<comment type="caution">
    <text evidence="2">The sequence shown here is derived from an EMBL/GenBank/DDBJ whole genome shotgun (WGS) entry which is preliminary data.</text>
</comment>
<organism evidence="2 3">
    <name type="scientific">Gigaspora margarita</name>
    <dbReference type="NCBI Taxonomy" id="4874"/>
    <lineage>
        <taxon>Eukaryota</taxon>
        <taxon>Fungi</taxon>
        <taxon>Fungi incertae sedis</taxon>
        <taxon>Mucoromycota</taxon>
        <taxon>Glomeromycotina</taxon>
        <taxon>Glomeromycetes</taxon>
        <taxon>Diversisporales</taxon>
        <taxon>Gigasporaceae</taxon>
        <taxon>Gigaspora</taxon>
    </lineage>
</organism>
<dbReference type="Proteomes" id="UP000789901">
    <property type="component" value="Unassembled WGS sequence"/>
</dbReference>
<proteinExistence type="predicted"/>
<evidence type="ECO:0000313" key="3">
    <source>
        <dbReference type="Proteomes" id="UP000789901"/>
    </source>
</evidence>
<feature type="region of interest" description="Disordered" evidence="1">
    <location>
        <begin position="115"/>
        <end position="141"/>
    </location>
</feature>
<evidence type="ECO:0000256" key="1">
    <source>
        <dbReference type="SAM" id="MobiDB-lite"/>
    </source>
</evidence>
<accession>A0ABM8W6R7</accession>
<reference evidence="2 3" key="1">
    <citation type="submission" date="2021-06" db="EMBL/GenBank/DDBJ databases">
        <authorList>
            <person name="Kallberg Y."/>
            <person name="Tangrot J."/>
            <person name="Rosling A."/>
        </authorList>
    </citation>
    <scope>NUCLEOTIDE SEQUENCE [LARGE SCALE GENOMIC DNA]</scope>
    <source>
        <strain evidence="2 3">120-4 pot B 10/14</strain>
    </source>
</reference>
<name>A0ABM8W6R7_GIGMA</name>